<keyword evidence="2" id="KW-1185">Reference proteome</keyword>
<protein>
    <submittedName>
        <fullName evidence="1">Uncharacterized protein</fullName>
    </submittedName>
</protein>
<gene>
    <name evidence="1" type="ORF">GFSPODELE1_LOCUS10893</name>
</gene>
<dbReference type="Proteomes" id="UP001497453">
    <property type="component" value="Chromosome 9"/>
</dbReference>
<proteinExistence type="predicted"/>
<reference evidence="2" key="1">
    <citation type="submission" date="2024-04" db="EMBL/GenBank/DDBJ databases">
        <authorList>
            <person name="Shaw F."/>
            <person name="Minotto A."/>
        </authorList>
    </citation>
    <scope>NUCLEOTIDE SEQUENCE [LARGE SCALE GENOMIC DNA]</scope>
</reference>
<accession>A0ABP1E9Q6</accession>
<sequence length="45" mass="4985">MFFSALVLVSVKREHDGLQKGIDFGQTDKAAEGCNVSWLGLEEEE</sequence>
<organism evidence="1 2">
    <name type="scientific">Somion occarium</name>
    <dbReference type="NCBI Taxonomy" id="3059160"/>
    <lineage>
        <taxon>Eukaryota</taxon>
        <taxon>Fungi</taxon>
        <taxon>Dikarya</taxon>
        <taxon>Basidiomycota</taxon>
        <taxon>Agaricomycotina</taxon>
        <taxon>Agaricomycetes</taxon>
        <taxon>Polyporales</taxon>
        <taxon>Cerrenaceae</taxon>
        <taxon>Somion</taxon>
    </lineage>
</organism>
<name>A0ABP1E9Q6_9APHY</name>
<dbReference type="EMBL" id="OZ037952">
    <property type="protein sequence ID" value="CAL1716741.1"/>
    <property type="molecule type" value="Genomic_DNA"/>
</dbReference>
<evidence type="ECO:0000313" key="1">
    <source>
        <dbReference type="EMBL" id="CAL1716741.1"/>
    </source>
</evidence>
<evidence type="ECO:0000313" key="2">
    <source>
        <dbReference type="Proteomes" id="UP001497453"/>
    </source>
</evidence>